<dbReference type="AlphaFoldDB" id="A0A2V1DRF2"/>
<dbReference type="Proteomes" id="UP000244855">
    <property type="component" value="Unassembled WGS sequence"/>
</dbReference>
<dbReference type="EC" id="2.7.1.172" evidence="1"/>
<dbReference type="FunFam" id="3.90.1200.10:FF:000018">
    <property type="entry name" value="Fructosamine-3-kinase, putative"/>
    <property type="match status" value="1"/>
</dbReference>
<dbReference type="OrthoDB" id="5772781at2759"/>
<dbReference type="GO" id="GO:0102193">
    <property type="term" value="F:protein-ribulosamine 3-kinase activity"/>
    <property type="evidence" value="ECO:0007669"/>
    <property type="project" value="UniProtKB-EC"/>
</dbReference>
<dbReference type="Gene3D" id="3.90.1200.10">
    <property type="match status" value="1"/>
</dbReference>
<comment type="similarity">
    <text evidence="3">Belongs to the fructosamine kinase family.</text>
</comment>
<keyword evidence="3 4" id="KW-0418">Kinase</keyword>
<dbReference type="PIRSF" id="PIRSF006221">
    <property type="entry name" value="Ketosamine-3-kinase"/>
    <property type="match status" value="1"/>
</dbReference>
<evidence type="ECO:0000313" key="5">
    <source>
        <dbReference type="Proteomes" id="UP000244855"/>
    </source>
</evidence>
<dbReference type="PANTHER" id="PTHR12149:SF8">
    <property type="entry name" value="PROTEIN-RIBULOSAMINE 3-KINASE"/>
    <property type="match status" value="1"/>
</dbReference>
<proteinExistence type="inferred from homology"/>
<evidence type="ECO:0000256" key="2">
    <source>
        <dbReference type="ARBA" id="ARBA00048655"/>
    </source>
</evidence>
<keyword evidence="5" id="KW-1185">Reference proteome</keyword>
<gene>
    <name evidence="4" type="ORF">DM02DRAFT_526491</name>
</gene>
<name>A0A2V1DRF2_9PLEO</name>
<sequence length="332" mass="36195">MMIDSAVLKLLRLDHYNTTQSSAGGGGCSSASTFKIASRLNDGTEQLYFMKTGQGKDAEIMFKGEHASLEAIHSIVPTLCPNSFGCGKFASQSSTYFLVTEYLQLTSRSAATSSTPSLASKLAKLHTTPAPIPEGFDEPMFGFPVTTCCGDTPQDNSFKRSWADFYANNRLRFILHHAEKSNGIDKDLHNLVETTASKVVSRLLGDSHLNNGKLISPVVVHGDLWSGNAGVGRIGTKDGDVEDVVYDPSACYAHNEFEIGIMKMFGGFGGSFLKEYHALCPKAEPVDEYDDRIALYELYHHLNHYALFGGSYRSGAISIMKKLVTKYGDSQA</sequence>
<reference evidence="4 5" key="1">
    <citation type="journal article" date="2018" name="Sci. Rep.">
        <title>Comparative genomics provides insights into the lifestyle and reveals functional heterogeneity of dark septate endophytic fungi.</title>
        <authorList>
            <person name="Knapp D.G."/>
            <person name="Nemeth J.B."/>
            <person name="Barry K."/>
            <person name="Hainaut M."/>
            <person name="Henrissat B."/>
            <person name="Johnson J."/>
            <person name="Kuo A."/>
            <person name="Lim J.H.P."/>
            <person name="Lipzen A."/>
            <person name="Nolan M."/>
            <person name="Ohm R.A."/>
            <person name="Tamas L."/>
            <person name="Grigoriev I.V."/>
            <person name="Spatafora J.W."/>
            <person name="Nagy L.G."/>
            <person name="Kovacs G.M."/>
        </authorList>
    </citation>
    <scope>NUCLEOTIDE SEQUENCE [LARGE SCALE GENOMIC DNA]</scope>
    <source>
        <strain evidence="4 5">DSE2036</strain>
    </source>
</reference>
<evidence type="ECO:0000256" key="1">
    <source>
        <dbReference type="ARBA" id="ARBA00011961"/>
    </source>
</evidence>
<dbReference type="EMBL" id="KZ805369">
    <property type="protein sequence ID" value="PVI00681.1"/>
    <property type="molecule type" value="Genomic_DNA"/>
</dbReference>
<accession>A0A2V1DRF2</accession>
<evidence type="ECO:0000313" key="4">
    <source>
        <dbReference type="EMBL" id="PVI00681.1"/>
    </source>
</evidence>
<organism evidence="4 5">
    <name type="scientific">Periconia macrospinosa</name>
    <dbReference type="NCBI Taxonomy" id="97972"/>
    <lineage>
        <taxon>Eukaryota</taxon>
        <taxon>Fungi</taxon>
        <taxon>Dikarya</taxon>
        <taxon>Ascomycota</taxon>
        <taxon>Pezizomycotina</taxon>
        <taxon>Dothideomycetes</taxon>
        <taxon>Pleosporomycetidae</taxon>
        <taxon>Pleosporales</taxon>
        <taxon>Massarineae</taxon>
        <taxon>Periconiaceae</taxon>
        <taxon>Periconia</taxon>
    </lineage>
</organism>
<evidence type="ECO:0000256" key="3">
    <source>
        <dbReference type="PIRNR" id="PIRNR006221"/>
    </source>
</evidence>
<dbReference type="PANTHER" id="PTHR12149">
    <property type="entry name" value="FRUCTOSAMINE 3 KINASE-RELATED PROTEIN"/>
    <property type="match status" value="1"/>
</dbReference>
<dbReference type="Pfam" id="PF03881">
    <property type="entry name" value="Fructosamin_kin"/>
    <property type="match status" value="1"/>
</dbReference>
<dbReference type="InterPro" id="IPR011009">
    <property type="entry name" value="Kinase-like_dom_sf"/>
</dbReference>
<protein>
    <recommendedName>
        <fullName evidence="1">protein-ribulosamine 3-kinase</fullName>
        <ecNumber evidence="1">2.7.1.172</ecNumber>
    </recommendedName>
</protein>
<dbReference type="STRING" id="97972.A0A2V1DRF2"/>
<dbReference type="GO" id="GO:0016301">
    <property type="term" value="F:kinase activity"/>
    <property type="evidence" value="ECO:0007669"/>
    <property type="project" value="UniProtKB-UniRule"/>
</dbReference>
<dbReference type="InterPro" id="IPR016477">
    <property type="entry name" value="Fructo-/Ketosamine-3-kinase"/>
</dbReference>
<comment type="catalytic activity">
    <reaction evidence="2">
        <text>N(6)-D-ribulosyl-L-lysyl-[protein] + ATP = N(6)-(3-O-phospho-D-ribulosyl)-L-lysyl-[protein] + ADP + H(+)</text>
        <dbReference type="Rhea" id="RHEA:48432"/>
        <dbReference type="Rhea" id="RHEA-COMP:12103"/>
        <dbReference type="Rhea" id="RHEA-COMP:12104"/>
        <dbReference type="ChEBI" id="CHEBI:15378"/>
        <dbReference type="ChEBI" id="CHEBI:30616"/>
        <dbReference type="ChEBI" id="CHEBI:90418"/>
        <dbReference type="ChEBI" id="CHEBI:90420"/>
        <dbReference type="ChEBI" id="CHEBI:456216"/>
        <dbReference type="EC" id="2.7.1.172"/>
    </reaction>
    <physiologicalReaction direction="left-to-right" evidence="2">
        <dbReference type="Rhea" id="RHEA:48433"/>
    </physiologicalReaction>
</comment>
<keyword evidence="3" id="KW-0808">Transferase</keyword>
<dbReference type="SUPFAM" id="SSF56112">
    <property type="entry name" value="Protein kinase-like (PK-like)"/>
    <property type="match status" value="1"/>
</dbReference>